<dbReference type="Pfam" id="PF01037">
    <property type="entry name" value="AsnC_trans_reg"/>
    <property type="match status" value="1"/>
</dbReference>
<accession>E3D0H1</accession>
<dbReference type="RefSeq" id="WP_006300144.1">
    <property type="nucleotide sequence ID" value="NZ_CM001022.1"/>
</dbReference>
<reference evidence="5 6" key="1">
    <citation type="journal article" date="2010" name="Stand. Genomic Sci.">
        <title>Non-contiguous finished genome sequence of Aminomonas paucivorans type strain (GLU-3).</title>
        <authorList>
            <person name="Pitluck S."/>
            <person name="Yasawong M."/>
            <person name="Held B."/>
            <person name="Lapidus A."/>
            <person name="Nolan M."/>
            <person name="Copeland A."/>
            <person name="Lucas S."/>
            <person name="Del Rio T.G."/>
            <person name="Tice H."/>
            <person name="Cheng J.F."/>
            <person name="Chertkov O."/>
            <person name="Goodwin L."/>
            <person name="Tapia R."/>
            <person name="Han C."/>
            <person name="Liolios K."/>
            <person name="Ivanova N."/>
            <person name="Mavromatis K."/>
            <person name="Ovchinnikova G."/>
            <person name="Pati A."/>
            <person name="Chen A."/>
            <person name="Palaniappan K."/>
            <person name="Land M."/>
            <person name="Hauser L."/>
            <person name="Chang Y.J."/>
            <person name="Jeffries C.D."/>
            <person name="Pukall R."/>
            <person name="Spring S."/>
            <person name="Rohde M."/>
            <person name="Sikorski J."/>
            <person name="Goker M."/>
            <person name="Woyke T."/>
            <person name="Bristow J."/>
            <person name="Eisen J.A."/>
            <person name="Markowitz V."/>
            <person name="Hugenholtz P."/>
            <person name="Kyrpides N.C."/>
            <person name="Klenk H.P."/>
        </authorList>
    </citation>
    <scope>NUCLEOTIDE SEQUENCE [LARGE SCALE GENOMIC DNA]</scope>
    <source>
        <strain evidence="5 6">DSM 12260</strain>
    </source>
</reference>
<dbReference type="InterPro" id="IPR011991">
    <property type="entry name" value="ArsR-like_HTH"/>
</dbReference>
<evidence type="ECO:0000256" key="3">
    <source>
        <dbReference type="ARBA" id="ARBA00023163"/>
    </source>
</evidence>
<dbReference type="CDD" id="cd00090">
    <property type="entry name" value="HTH_ARSR"/>
    <property type="match status" value="1"/>
</dbReference>
<gene>
    <name evidence="5" type="ORF">Apau_0557</name>
</gene>
<dbReference type="InterPro" id="IPR019885">
    <property type="entry name" value="Tscrpt_reg_HTH_AsnC-type_CS"/>
</dbReference>
<name>E3D0H1_9BACT</name>
<dbReference type="InterPro" id="IPR036388">
    <property type="entry name" value="WH-like_DNA-bd_sf"/>
</dbReference>
<dbReference type="EMBL" id="CM001022">
    <property type="protein sequence ID" value="EFQ22990.1"/>
    <property type="molecule type" value="Genomic_DNA"/>
</dbReference>
<dbReference type="InterPro" id="IPR000485">
    <property type="entry name" value="AsnC-type_HTH_dom"/>
</dbReference>
<dbReference type="GO" id="GO:0043565">
    <property type="term" value="F:sequence-specific DNA binding"/>
    <property type="evidence" value="ECO:0007669"/>
    <property type="project" value="InterPro"/>
</dbReference>
<dbReference type="InterPro" id="IPR019887">
    <property type="entry name" value="Tscrpt_reg_AsnC/Lrp_C"/>
</dbReference>
<protein>
    <submittedName>
        <fullName evidence="5">Transcriptional regulator, AsnC family</fullName>
    </submittedName>
</protein>
<dbReference type="Gene3D" id="3.30.70.920">
    <property type="match status" value="1"/>
</dbReference>
<keyword evidence="1" id="KW-0805">Transcription regulation</keyword>
<evidence type="ECO:0000259" key="4">
    <source>
        <dbReference type="PROSITE" id="PS50956"/>
    </source>
</evidence>
<dbReference type="SMART" id="SM00344">
    <property type="entry name" value="HTH_ASNC"/>
    <property type="match status" value="1"/>
</dbReference>
<dbReference type="InterPro" id="IPR036390">
    <property type="entry name" value="WH_DNA-bd_sf"/>
</dbReference>
<organism evidence="5 6">
    <name type="scientific">Aminomonas paucivorans DSM 12260</name>
    <dbReference type="NCBI Taxonomy" id="584708"/>
    <lineage>
        <taxon>Bacteria</taxon>
        <taxon>Thermotogati</taxon>
        <taxon>Synergistota</taxon>
        <taxon>Synergistia</taxon>
        <taxon>Synergistales</taxon>
        <taxon>Synergistaceae</taxon>
        <taxon>Aminomonas</taxon>
    </lineage>
</organism>
<dbReference type="eggNOG" id="COG1522">
    <property type="taxonomic scope" value="Bacteria"/>
</dbReference>
<dbReference type="PRINTS" id="PR00033">
    <property type="entry name" value="HTHASNC"/>
</dbReference>
<dbReference type="PROSITE" id="PS00519">
    <property type="entry name" value="HTH_ASNC_1"/>
    <property type="match status" value="1"/>
</dbReference>
<evidence type="ECO:0000256" key="2">
    <source>
        <dbReference type="ARBA" id="ARBA00023125"/>
    </source>
</evidence>
<dbReference type="GO" id="GO:0043200">
    <property type="term" value="P:response to amino acid"/>
    <property type="evidence" value="ECO:0007669"/>
    <property type="project" value="TreeGrafter"/>
</dbReference>
<dbReference type="AlphaFoldDB" id="E3D0H1"/>
<dbReference type="Pfam" id="PF13404">
    <property type="entry name" value="HTH_AsnC-type"/>
    <property type="match status" value="1"/>
</dbReference>
<dbReference type="SUPFAM" id="SSF54909">
    <property type="entry name" value="Dimeric alpha+beta barrel"/>
    <property type="match status" value="1"/>
</dbReference>
<dbReference type="InterPro" id="IPR011008">
    <property type="entry name" value="Dimeric_a/b-barrel"/>
</dbReference>
<dbReference type="Proteomes" id="UP000005096">
    <property type="component" value="Chromosome"/>
</dbReference>
<evidence type="ECO:0000313" key="5">
    <source>
        <dbReference type="EMBL" id="EFQ22990.1"/>
    </source>
</evidence>
<dbReference type="PaxDb" id="584708-Apau_0557"/>
<dbReference type="SUPFAM" id="SSF46785">
    <property type="entry name" value="Winged helix' DNA-binding domain"/>
    <property type="match status" value="1"/>
</dbReference>
<dbReference type="GO" id="GO:0005829">
    <property type="term" value="C:cytosol"/>
    <property type="evidence" value="ECO:0007669"/>
    <property type="project" value="TreeGrafter"/>
</dbReference>
<proteinExistence type="predicted"/>
<keyword evidence="2" id="KW-0238">DNA-binding</keyword>
<dbReference type="Gene3D" id="1.10.10.10">
    <property type="entry name" value="Winged helix-like DNA-binding domain superfamily/Winged helix DNA-binding domain"/>
    <property type="match status" value="1"/>
</dbReference>
<keyword evidence="3" id="KW-0804">Transcription</keyword>
<dbReference type="InterPro" id="IPR019888">
    <property type="entry name" value="Tscrpt_reg_AsnC-like"/>
</dbReference>
<dbReference type="STRING" id="584708.Apau_0557"/>
<evidence type="ECO:0000256" key="1">
    <source>
        <dbReference type="ARBA" id="ARBA00023015"/>
    </source>
</evidence>
<dbReference type="PANTHER" id="PTHR30154:SF34">
    <property type="entry name" value="TRANSCRIPTIONAL REGULATOR AZLB"/>
    <property type="match status" value="1"/>
</dbReference>
<dbReference type="PROSITE" id="PS50956">
    <property type="entry name" value="HTH_ASNC_2"/>
    <property type="match status" value="1"/>
</dbReference>
<dbReference type="HOGENOM" id="CLU_091233_3_1_0"/>
<sequence length="165" mass="18679">MGARRMDLDATDWRILAYLRRNARATFQEIGSAVAMTRPAVRERVLRMEEAGLIAGYRAEIEPDVLGRTVHVMVHFKFHGDRAYAGRPNDVLIRFLNACPRVIRYWEIYGELDFLIEAAFASKEELHRFLDDLRAYGFVRSHLIALACLGPFPDPQGEGADGEGG</sequence>
<dbReference type="OrthoDB" id="34294at2"/>
<dbReference type="PANTHER" id="PTHR30154">
    <property type="entry name" value="LEUCINE-RESPONSIVE REGULATORY PROTEIN"/>
    <property type="match status" value="1"/>
</dbReference>
<keyword evidence="6" id="KW-1185">Reference proteome</keyword>
<feature type="domain" description="HTH asnC-type" evidence="4">
    <location>
        <begin position="8"/>
        <end position="69"/>
    </location>
</feature>
<evidence type="ECO:0000313" key="6">
    <source>
        <dbReference type="Proteomes" id="UP000005096"/>
    </source>
</evidence>